<dbReference type="CDD" id="cd00085">
    <property type="entry name" value="HNHc"/>
    <property type="match status" value="1"/>
</dbReference>
<dbReference type="KEGG" id="fal:FRAAL2156"/>
<evidence type="ECO:0000256" key="1">
    <source>
        <dbReference type="SAM" id="MobiDB-lite"/>
    </source>
</evidence>
<dbReference type="SMART" id="SM00507">
    <property type="entry name" value="HNHc"/>
    <property type="match status" value="1"/>
</dbReference>
<evidence type="ECO:0000259" key="2">
    <source>
        <dbReference type="SMART" id="SM00507"/>
    </source>
</evidence>
<accession>Q0RNT1</accession>
<evidence type="ECO:0000313" key="4">
    <source>
        <dbReference type="Proteomes" id="UP000000657"/>
    </source>
</evidence>
<feature type="region of interest" description="Disordered" evidence="1">
    <location>
        <begin position="446"/>
        <end position="483"/>
    </location>
</feature>
<reference evidence="3 4" key="1">
    <citation type="journal article" date="2007" name="Genome Res.">
        <title>Genome characteristics of facultatively symbiotic Frankia sp. strains reflect host range and host plant biogeography.</title>
        <authorList>
            <person name="Normand P."/>
            <person name="Lapierre P."/>
            <person name="Tisa L.S."/>
            <person name="Gogarten J.P."/>
            <person name="Alloisio N."/>
            <person name="Bagnarol E."/>
            <person name="Bassi C.A."/>
            <person name="Berry A.M."/>
            <person name="Bickhart D.M."/>
            <person name="Choisne N."/>
            <person name="Couloux A."/>
            <person name="Cournoyer B."/>
            <person name="Cruveiller S."/>
            <person name="Daubin V."/>
            <person name="Demange N."/>
            <person name="Francino M.P."/>
            <person name="Goltsman E."/>
            <person name="Huang Y."/>
            <person name="Kopp O.R."/>
            <person name="Labarre L."/>
            <person name="Lapidus A."/>
            <person name="Lavire C."/>
            <person name="Marechal J."/>
            <person name="Martinez M."/>
            <person name="Mastronunzio J.E."/>
            <person name="Mullin B.C."/>
            <person name="Niemann J."/>
            <person name="Pujic P."/>
            <person name="Rawnsley T."/>
            <person name="Rouy Z."/>
            <person name="Schenowitz C."/>
            <person name="Sellstedt A."/>
            <person name="Tavares F."/>
            <person name="Tomkins J.P."/>
            <person name="Vallenet D."/>
            <person name="Valverde C."/>
            <person name="Wall L.G."/>
            <person name="Wang Y."/>
            <person name="Medigue C."/>
            <person name="Benson D.R."/>
        </authorList>
    </citation>
    <scope>NUCLEOTIDE SEQUENCE [LARGE SCALE GENOMIC DNA]</scope>
    <source>
        <strain evidence="4">DSM 45986 / CECT 9034 / ACN14a</strain>
    </source>
</reference>
<dbReference type="InterPro" id="IPR003870">
    <property type="entry name" value="DUF222"/>
</dbReference>
<protein>
    <recommendedName>
        <fullName evidence="2">HNH nuclease domain-containing protein</fullName>
    </recommendedName>
</protein>
<dbReference type="EMBL" id="CT573213">
    <property type="protein sequence ID" value="CAJ60805.1"/>
    <property type="molecule type" value="Genomic_DNA"/>
</dbReference>
<dbReference type="STRING" id="326424.FRAAL2156"/>
<dbReference type="Proteomes" id="UP000000657">
    <property type="component" value="Chromosome"/>
</dbReference>
<sequence>MEAASLGEVEEVICRWAGRIAAASCGWLLAVAAFDRRGGWSGMGMGSCAHWLAWRCGVGLRTAREQVATARALEGLPMVRAAFAAGTVSYAKVRAVTRVAEPATEELWLARARRCSAGQVERLVRSYRQANGDPKVRRAVRRVAWTFDGDGMLCLRAVLSPDEGARLIAALDAARASLEDTTALPGDHPPADGGTGGDVGEVPADGERVVAARDRQRDADALVALADGFLDRPAPGLMNPGHTLAVHLTTQPTPTSSDVTAAGGDGEAGSDAADPKEGPAGGLLGVARIGIGAWAQVDGGVGLSRQVVERLGCDGLIRALLTDPDGNPLHLGRRQRQPGQRLRDAVYLRDQGRCQYPGCGHTRWLHLHHLTWWGRGGDTDIDRLLLVCSTHHRAVHDDDISLGRDADGTVTARTVDGRVLVEAPPVLPGPEPAGTLARATRHIDPTTIHTRDGGRLMAGGRRRRASSPRQGSPARGTGPGTRW</sequence>
<feature type="region of interest" description="Disordered" evidence="1">
    <location>
        <begin position="181"/>
        <end position="202"/>
    </location>
</feature>
<name>Q0RNT1_FRAAA</name>
<feature type="domain" description="HNH nuclease" evidence="2">
    <location>
        <begin position="341"/>
        <end position="393"/>
    </location>
</feature>
<feature type="region of interest" description="Disordered" evidence="1">
    <location>
        <begin position="251"/>
        <end position="277"/>
    </location>
</feature>
<organism evidence="3 4">
    <name type="scientific">Frankia alni (strain DSM 45986 / CECT 9034 / ACN14a)</name>
    <dbReference type="NCBI Taxonomy" id="326424"/>
    <lineage>
        <taxon>Bacteria</taxon>
        <taxon>Bacillati</taxon>
        <taxon>Actinomycetota</taxon>
        <taxon>Actinomycetes</taxon>
        <taxon>Frankiales</taxon>
        <taxon>Frankiaceae</taxon>
        <taxon>Frankia</taxon>
    </lineage>
</organism>
<dbReference type="HOGENOM" id="CLU_026086_0_0_11"/>
<keyword evidence="4" id="KW-1185">Reference proteome</keyword>
<evidence type="ECO:0000313" key="3">
    <source>
        <dbReference type="EMBL" id="CAJ60805.1"/>
    </source>
</evidence>
<dbReference type="InterPro" id="IPR003615">
    <property type="entry name" value="HNH_nuc"/>
</dbReference>
<gene>
    <name evidence="3" type="ordered locus">FRAAL2156</name>
</gene>
<dbReference type="AlphaFoldDB" id="Q0RNT1"/>
<dbReference type="Gene3D" id="1.10.30.50">
    <property type="match status" value="1"/>
</dbReference>
<proteinExistence type="predicted"/>
<dbReference type="eggNOG" id="COG1403">
    <property type="taxonomic scope" value="Bacteria"/>
</dbReference>
<dbReference type="Pfam" id="PF02720">
    <property type="entry name" value="DUF222"/>
    <property type="match status" value="1"/>
</dbReference>